<organism evidence="4 5">
    <name type="scientific">Cylicostephanus goldi</name>
    <name type="common">Nematode worm</name>
    <dbReference type="NCBI Taxonomy" id="71465"/>
    <lineage>
        <taxon>Eukaryota</taxon>
        <taxon>Metazoa</taxon>
        <taxon>Ecdysozoa</taxon>
        <taxon>Nematoda</taxon>
        <taxon>Chromadorea</taxon>
        <taxon>Rhabditida</taxon>
        <taxon>Rhabditina</taxon>
        <taxon>Rhabditomorpha</taxon>
        <taxon>Strongyloidea</taxon>
        <taxon>Strongylidae</taxon>
        <taxon>Cylicostephanus</taxon>
    </lineage>
</organism>
<dbReference type="OrthoDB" id="25039at2759"/>
<dbReference type="InterPro" id="IPR002053">
    <property type="entry name" value="Glyco_hydro_25"/>
</dbReference>
<keyword evidence="5" id="KW-1185">Reference proteome</keyword>
<dbReference type="EMBL" id="UYRV01002989">
    <property type="protein sequence ID" value="VDK49620.1"/>
    <property type="molecule type" value="Genomic_DNA"/>
</dbReference>
<protein>
    <recommendedName>
        <fullName evidence="6">Lysozyme</fullName>
    </recommendedName>
</protein>
<evidence type="ECO:0000313" key="5">
    <source>
        <dbReference type="Proteomes" id="UP000271889"/>
    </source>
</evidence>
<dbReference type="GO" id="GO:0016998">
    <property type="term" value="P:cell wall macromolecule catabolic process"/>
    <property type="evidence" value="ECO:0007669"/>
    <property type="project" value="InterPro"/>
</dbReference>
<accession>A0A3P6R204</accession>
<dbReference type="PANTHER" id="PTHR23208:SF36">
    <property type="entry name" value="LYSOZYME-RELATED"/>
    <property type="match status" value="1"/>
</dbReference>
<dbReference type="Gene3D" id="3.20.20.80">
    <property type="entry name" value="Glycosidases"/>
    <property type="match status" value="1"/>
</dbReference>
<dbReference type="GO" id="GO:0007165">
    <property type="term" value="P:signal transduction"/>
    <property type="evidence" value="ECO:0007669"/>
    <property type="project" value="TreeGrafter"/>
</dbReference>
<reference evidence="4 5" key="1">
    <citation type="submission" date="2018-11" db="EMBL/GenBank/DDBJ databases">
        <authorList>
            <consortium name="Pathogen Informatics"/>
        </authorList>
    </citation>
    <scope>NUCLEOTIDE SEQUENCE [LARGE SCALE GENOMIC DNA]</scope>
</reference>
<dbReference type="GO" id="GO:0045087">
    <property type="term" value="P:innate immune response"/>
    <property type="evidence" value="ECO:0007669"/>
    <property type="project" value="TreeGrafter"/>
</dbReference>
<sequence>MLLFILPGLLAVFIQPVVSATVNYAYAVDIDKAMTASTFNCFKKSGYNAVFIRAYNPQGSGLFDANAPNNIRSAYSAGLGTEVFMTPQPKSAKTGAAQFKEMIDGLKKANINVRTVWVQVTSPVNWGADSKTNIAFLNDIAKTAIVRISSSHLELTACQCRADANADSIDRLYCSSGITIGYYTSVYDWNQITKNTPVTGTNIPLWYWNVNGGGPSGETPANFNDFRAFGGFTQAMVKQFGQQESICGVVANRDVYNTAAKKLFAISKMENGMMTIGL</sequence>
<dbReference type="GO" id="GO:0009253">
    <property type="term" value="P:peptidoglycan catabolic process"/>
    <property type="evidence" value="ECO:0007669"/>
    <property type="project" value="InterPro"/>
</dbReference>
<feature type="signal peptide" evidence="3">
    <location>
        <begin position="1"/>
        <end position="19"/>
    </location>
</feature>
<evidence type="ECO:0000256" key="3">
    <source>
        <dbReference type="SAM" id="SignalP"/>
    </source>
</evidence>
<dbReference type="InterPro" id="IPR051595">
    <property type="entry name" value="GH25_Enzymes"/>
</dbReference>
<evidence type="ECO:0000313" key="4">
    <source>
        <dbReference type="EMBL" id="VDK49620.1"/>
    </source>
</evidence>
<evidence type="ECO:0000256" key="1">
    <source>
        <dbReference type="ARBA" id="ARBA00010646"/>
    </source>
</evidence>
<evidence type="ECO:0008006" key="6">
    <source>
        <dbReference type="Google" id="ProtNLM"/>
    </source>
</evidence>
<dbReference type="PANTHER" id="PTHR23208">
    <property type="entry name" value="LYSOZYME PROTEIN"/>
    <property type="match status" value="1"/>
</dbReference>
<dbReference type="PROSITE" id="PS51904">
    <property type="entry name" value="GLYCOSYL_HYDROL_F25_2"/>
    <property type="match status" value="1"/>
</dbReference>
<dbReference type="InterPro" id="IPR017853">
    <property type="entry name" value="GH"/>
</dbReference>
<feature type="chain" id="PRO_5018234063" description="Lysozyme" evidence="3">
    <location>
        <begin position="20"/>
        <end position="278"/>
    </location>
</feature>
<dbReference type="Proteomes" id="UP000271889">
    <property type="component" value="Unassembled WGS sequence"/>
</dbReference>
<dbReference type="AlphaFoldDB" id="A0A3P6R204"/>
<gene>
    <name evidence="4" type="ORF">CGOC_LOCUS1561</name>
</gene>
<comment type="similarity">
    <text evidence="1">Belongs to the glycosyl hydrolase 25 family.</text>
</comment>
<proteinExistence type="inferred from homology"/>
<dbReference type="CDD" id="cd06416">
    <property type="entry name" value="GH25_Lys1-like"/>
    <property type="match status" value="1"/>
</dbReference>
<keyword evidence="2 3" id="KW-0732">Signal</keyword>
<dbReference type="SUPFAM" id="SSF51445">
    <property type="entry name" value="(Trans)glycosidases"/>
    <property type="match status" value="2"/>
</dbReference>
<name>A0A3P6R204_CYLGO</name>
<evidence type="ECO:0000256" key="2">
    <source>
        <dbReference type="ARBA" id="ARBA00022729"/>
    </source>
</evidence>
<dbReference type="GO" id="GO:0003796">
    <property type="term" value="F:lysozyme activity"/>
    <property type="evidence" value="ECO:0007669"/>
    <property type="project" value="InterPro"/>
</dbReference>